<feature type="region of interest" description="Disordered" evidence="1">
    <location>
        <begin position="22"/>
        <end position="41"/>
    </location>
</feature>
<dbReference type="EMBL" id="VCHE01000020">
    <property type="protein sequence ID" value="KAB2576940.1"/>
    <property type="molecule type" value="Genomic_DNA"/>
</dbReference>
<dbReference type="PANTHER" id="PTHR42081">
    <property type="entry name" value="ZINC FINGER PROTEIN DHHC DOMAIN CONTAINING PROTEIN"/>
    <property type="match status" value="1"/>
</dbReference>
<feature type="compositionally biased region" description="Acidic residues" evidence="1">
    <location>
        <begin position="261"/>
        <end position="273"/>
    </location>
</feature>
<protein>
    <recommendedName>
        <fullName evidence="2">FHA domain-containing protein</fullName>
    </recommendedName>
</protein>
<dbReference type="PROSITE" id="PS50006">
    <property type="entry name" value="FHA_DOMAIN"/>
    <property type="match status" value="1"/>
</dbReference>
<dbReference type="OrthoDB" id="6133115at2759"/>
<feature type="domain" description="FHA" evidence="2">
    <location>
        <begin position="117"/>
        <end position="174"/>
    </location>
</feature>
<name>A0A5N5DHA5_9PEZI</name>
<dbReference type="AlphaFoldDB" id="A0A5N5DHA5"/>
<feature type="region of interest" description="Disordered" evidence="1">
    <location>
        <begin position="382"/>
        <end position="418"/>
    </location>
</feature>
<dbReference type="InterPro" id="IPR058348">
    <property type="entry name" value="DUF8035"/>
</dbReference>
<sequence>MEDSQSSGLSLLDQRDLIDSESHARGSIKSRPNSPTQNYSPTYIKAHRKHLSLDTLFYYDLPFQFDSNDQDHIIITRELNAEQTDILFEHSRRHRRNLPSLIRTRQHPNSEWPESTISIGSQPQDGNSFIHPISLPGPFVTADHCHFYADISHQRWMLRVSNHESVTFLNGRRLPSTPDGGEDDANVQPPPPPPRAHGASGYAVESGDILGLGENEADGKPVHLFRIEVDNIAAAVGDGEEALWHEAEARASRYGFPTIGLDEDDGDEYDDNDKDNRASDPDNFSILGGDDDDDGDALDPDVSAGYRIIDAAAQVPEAARGSTGSTRWTRLDRRLVNPDALREAGLPFENRVRYLLVFSELAPAEVQRLAARTRASREVKAATEFTRKERRRKERKIRDQKKAARERKKKETGGGAGF</sequence>
<accession>A0A5N5DHA5</accession>
<feature type="region of interest" description="Disordered" evidence="1">
    <location>
        <begin position="255"/>
        <end position="301"/>
    </location>
</feature>
<dbReference type="Gene3D" id="2.60.200.20">
    <property type="match status" value="1"/>
</dbReference>
<dbReference type="PANTHER" id="PTHR42081:SF2">
    <property type="entry name" value="NIPPED-B-LIKE PROTEIN B"/>
    <property type="match status" value="1"/>
</dbReference>
<feature type="region of interest" description="Disordered" evidence="1">
    <location>
        <begin position="169"/>
        <end position="202"/>
    </location>
</feature>
<gene>
    <name evidence="3" type="ORF">DBV05_g4413</name>
</gene>
<organism evidence="3 4">
    <name type="scientific">Lasiodiplodia theobromae</name>
    <dbReference type="NCBI Taxonomy" id="45133"/>
    <lineage>
        <taxon>Eukaryota</taxon>
        <taxon>Fungi</taxon>
        <taxon>Dikarya</taxon>
        <taxon>Ascomycota</taxon>
        <taxon>Pezizomycotina</taxon>
        <taxon>Dothideomycetes</taxon>
        <taxon>Dothideomycetes incertae sedis</taxon>
        <taxon>Botryosphaeriales</taxon>
        <taxon>Botryosphaeriaceae</taxon>
        <taxon>Lasiodiplodia</taxon>
    </lineage>
</organism>
<evidence type="ECO:0000256" key="1">
    <source>
        <dbReference type="SAM" id="MobiDB-lite"/>
    </source>
</evidence>
<dbReference type="Pfam" id="PF26118">
    <property type="entry name" value="DUF8035"/>
    <property type="match status" value="1"/>
</dbReference>
<dbReference type="InterPro" id="IPR000253">
    <property type="entry name" value="FHA_dom"/>
</dbReference>
<evidence type="ECO:0000259" key="2">
    <source>
        <dbReference type="PROSITE" id="PS50006"/>
    </source>
</evidence>
<comment type="caution">
    <text evidence="3">The sequence shown here is derived from an EMBL/GenBank/DDBJ whole genome shotgun (WGS) entry which is preliminary data.</text>
</comment>
<keyword evidence="4" id="KW-1185">Reference proteome</keyword>
<evidence type="ECO:0000313" key="4">
    <source>
        <dbReference type="Proteomes" id="UP000325902"/>
    </source>
</evidence>
<proteinExistence type="predicted"/>
<evidence type="ECO:0000313" key="3">
    <source>
        <dbReference type="EMBL" id="KAB2576940.1"/>
    </source>
</evidence>
<reference evidence="3 4" key="1">
    <citation type="journal article" date="2019" name="Sci. Rep.">
        <title>A multi-omics analysis of the grapevine pathogen Lasiodiplodia theobromae reveals that temperature affects the expression of virulence- and pathogenicity-related genes.</title>
        <authorList>
            <person name="Felix C."/>
            <person name="Meneses R."/>
            <person name="Goncalves M.F.M."/>
            <person name="Tilleman L."/>
            <person name="Duarte A.S."/>
            <person name="Jorrin-Novo J.V."/>
            <person name="Van de Peer Y."/>
            <person name="Deforce D."/>
            <person name="Van Nieuwerburgh F."/>
            <person name="Esteves A.C."/>
            <person name="Alves A."/>
        </authorList>
    </citation>
    <scope>NUCLEOTIDE SEQUENCE [LARGE SCALE GENOMIC DNA]</scope>
    <source>
        <strain evidence="3 4">LA-SOL3</strain>
    </source>
</reference>
<dbReference type="Proteomes" id="UP000325902">
    <property type="component" value="Unassembled WGS sequence"/>
</dbReference>
<feature type="compositionally biased region" description="Polar residues" evidence="1">
    <location>
        <begin position="30"/>
        <end position="41"/>
    </location>
</feature>
<feature type="compositionally biased region" description="Acidic residues" evidence="1">
    <location>
        <begin position="289"/>
        <end position="299"/>
    </location>
</feature>